<evidence type="ECO:0000313" key="1">
    <source>
        <dbReference type="EMBL" id="RBM03965.1"/>
    </source>
</evidence>
<evidence type="ECO:0000313" key="2">
    <source>
        <dbReference type="Proteomes" id="UP000252167"/>
    </source>
</evidence>
<sequence length="119" mass="13335">MGQNFKIDFGVVFAQQDWFDRRFRVVCTSCGQRVLDAHDSCIRRALRSWLLCRLGSLDRFGRSGSLVLVGQCLQAQLPAGQRLRIIGRLHGWDMACQRADFFLKAAALTQGFAVTGATQ</sequence>
<accession>A0A365YML9</accession>
<organism evidence="1 2">
    <name type="scientific">Glutamicibacter soli</name>
    <dbReference type="NCBI Taxonomy" id="453836"/>
    <lineage>
        <taxon>Bacteria</taxon>
        <taxon>Bacillati</taxon>
        <taxon>Actinomycetota</taxon>
        <taxon>Actinomycetes</taxon>
        <taxon>Micrococcales</taxon>
        <taxon>Micrococcaceae</taxon>
        <taxon>Glutamicibacter</taxon>
    </lineage>
</organism>
<reference evidence="1 2" key="1">
    <citation type="submission" date="2018-01" db="EMBL/GenBank/DDBJ databases">
        <title>Glutamicibacter soli strain NHPC-3 Whole genome sequence and assembly.</title>
        <authorList>
            <person name="Choudhury P."/>
            <person name="Gupta D."/>
            <person name="Sengupta K."/>
            <person name="Jawed A."/>
            <person name="Sultana N."/>
            <person name="Saha P."/>
        </authorList>
    </citation>
    <scope>NUCLEOTIDE SEQUENCE [LARGE SCALE GENOMIC DNA]</scope>
    <source>
        <strain evidence="1 2">NHPC-3</strain>
    </source>
</reference>
<gene>
    <name evidence="1" type="ORF">C1H84_01285</name>
</gene>
<comment type="caution">
    <text evidence="1">The sequence shown here is derived from an EMBL/GenBank/DDBJ whole genome shotgun (WGS) entry which is preliminary data.</text>
</comment>
<keyword evidence="2" id="KW-1185">Reference proteome</keyword>
<dbReference type="Proteomes" id="UP000252167">
    <property type="component" value="Unassembled WGS sequence"/>
</dbReference>
<proteinExistence type="predicted"/>
<dbReference type="AlphaFoldDB" id="A0A365YML9"/>
<dbReference type="EMBL" id="POAF01000001">
    <property type="protein sequence ID" value="RBM03965.1"/>
    <property type="molecule type" value="Genomic_DNA"/>
</dbReference>
<protein>
    <submittedName>
        <fullName evidence="1">Uncharacterized protein</fullName>
    </submittedName>
</protein>
<name>A0A365YML9_9MICC</name>